<dbReference type="RefSeq" id="WP_353069429.1">
    <property type="nucleotide sequence ID" value="NZ_CP132932.1"/>
</dbReference>
<gene>
    <name evidence="10" type="ORF">RBB75_02635</name>
</gene>
<dbReference type="AlphaFoldDB" id="A0AAU7ZE13"/>
<feature type="transmembrane region" description="Helical" evidence="8">
    <location>
        <begin position="282"/>
        <end position="302"/>
    </location>
</feature>
<protein>
    <submittedName>
        <fullName evidence="10">Glycosyltransferase family 39 protein</fullName>
        <ecNumber evidence="10">2.4.-.-</ecNumber>
    </submittedName>
</protein>
<dbReference type="KEGG" id="temp:RBB75_02635"/>
<keyword evidence="4 10" id="KW-0808">Transferase</keyword>
<evidence type="ECO:0000256" key="5">
    <source>
        <dbReference type="ARBA" id="ARBA00022692"/>
    </source>
</evidence>
<reference evidence="10" key="2">
    <citation type="journal article" date="2024" name="Environ. Microbiol.">
        <title>Genome analysis and description of Tunturibacter gen. nov. expands the diversity of Terriglobia in tundra soils.</title>
        <authorList>
            <person name="Messyasz A."/>
            <person name="Mannisto M.K."/>
            <person name="Kerkhof L.J."/>
            <person name="Haggblom M.M."/>
        </authorList>
    </citation>
    <scope>NUCLEOTIDE SEQUENCE</scope>
    <source>
        <strain evidence="10">M8UP23</strain>
    </source>
</reference>
<keyword evidence="6 8" id="KW-1133">Transmembrane helix</keyword>
<evidence type="ECO:0000256" key="6">
    <source>
        <dbReference type="ARBA" id="ARBA00022989"/>
    </source>
</evidence>
<sequence length="364" mass="40345">MTKKDLMNKPIERLKIYLGFESTTGLLSASSFILLTAIISLLWSHAELLWSDEFGILMTDSVGSISRMLYVQRNYPICLDPAVYHLVDHGFIYWFGPCAMAIRIPSLIGYIVMQVCLFIFVRRGVNERAALFAIALSSMTGTLWYAGQGRPYGLLLGFLGLMMLSWQSATKQESSRLIPLLCLSLSTALALNTHYYAVLLLAPLCGAELFREIENRKPDWEMCSAIVAGVLGVVFLLPFLKAASEYSGYYYIKSVSGHIVSHSYMWMLIGDLNISKSIKNDVQLLLIFVVGLLIGTVIYQTIRGKCELPNAELVFLILISAVPLFGYVLAVLVTHVLETRFVLGAVVGLLSLLAIGMSIVFKAD</sequence>
<dbReference type="EC" id="2.4.-.-" evidence="10"/>
<evidence type="ECO:0000256" key="8">
    <source>
        <dbReference type="SAM" id="Phobius"/>
    </source>
</evidence>
<evidence type="ECO:0000256" key="7">
    <source>
        <dbReference type="ARBA" id="ARBA00023136"/>
    </source>
</evidence>
<feature type="transmembrane region" description="Helical" evidence="8">
    <location>
        <begin position="341"/>
        <end position="361"/>
    </location>
</feature>
<evidence type="ECO:0000256" key="4">
    <source>
        <dbReference type="ARBA" id="ARBA00022679"/>
    </source>
</evidence>
<keyword evidence="5 8" id="KW-0812">Transmembrane</keyword>
<proteinExistence type="predicted"/>
<feature type="transmembrane region" description="Helical" evidence="8">
    <location>
        <begin position="128"/>
        <end position="146"/>
    </location>
</feature>
<feature type="transmembrane region" description="Helical" evidence="8">
    <location>
        <begin position="20"/>
        <end position="43"/>
    </location>
</feature>
<evidence type="ECO:0000313" key="10">
    <source>
        <dbReference type="EMBL" id="XCB27228.1"/>
    </source>
</evidence>
<dbReference type="GO" id="GO:0016763">
    <property type="term" value="F:pentosyltransferase activity"/>
    <property type="evidence" value="ECO:0007669"/>
    <property type="project" value="TreeGrafter"/>
</dbReference>
<feature type="domain" description="Glycosyltransferase RgtA/B/C/D-like" evidence="9">
    <location>
        <begin position="90"/>
        <end position="238"/>
    </location>
</feature>
<dbReference type="PANTHER" id="PTHR33908">
    <property type="entry name" value="MANNOSYLTRANSFERASE YKCB-RELATED"/>
    <property type="match status" value="1"/>
</dbReference>
<keyword evidence="3 10" id="KW-0328">Glycosyltransferase</keyword>
<organism evidence="10">
    <name type="scientific">Tunturiibacter empetritectus</name>
    <dbReference type="NCBI Taxonomy" id="3069691"/>
    <lineage>
        <taxon>Bacteria</taxon>
        <taxon>Pseudomonadati</taxon>
        <taxon>Acidobacteriota</taxon>
        <taxon>Terriglobia</taxon>
        <taxon>Terriglobales</taxon>
        <taxon>Acidobacteriaceae</taxon>
        <taxon>Tunturiibacter</taxon>
    </lineage>
</organism>
<feature type="transmembrane region" description="Helical" evidence="8">
    <location>
        <begin position="250"/>
        <end position="270"/>
    </location>
</feature>
<comment type="subcellular location">
    <subcellularLocation>
        <location evidence="1">Cell membrane</location>
        <topology evidence="1">Multi-pass membrane protein</topology>
    </subcellularLocation>
</comment>
<dbReference type="Pfam" id="PF13231">
    <property type="entry name" value="PMT_2"/>
    <property type="match status" value="1"/>
</dbReference>
<evidence type="ECO:0000256" key="2">
    <source>
        <dbReference type="ARBA" id="ARBA00022475"/>
    </source>
</evidence>
<dbReference type="InterPro" id="IPR050297">
    <property type="entry name" value="LipidA_mod_glycosyltrf_83"/>
</dbReference>
<evidence type="ECO:0000256" key="1">
    <source>
        <dbReference type="ARBA" id="ARBA00004651"/>
    </source>
</evidence>
<feature type="transmembrane region" description="Helical" evidence="8">
    <location>
        <begin position="181"/>
        <end position="204"/>
    </location>
</feature>
<accession>A0AAU7ZE13</accession>
<feature type="transmembrane region" description="Helical" evidence="8">
    <location>
        <begin position="314"/>
        <end position="335"/>
    </location>
</feature>
<feature type="transmembrane region" description="Helical" evidence="8">
    <location>
        <begin position="91"/>
        <end position="121"/>
    </location>
</feature>
<dbReference type="EMBL" id="CP132932">
    <property type="protein sequence ID" value="XCB27228.1"/>
    <property type="molecule type" value="Genomic_DNA"/>
</dbReference>
<evidence type="ECO:0000256" key="3">
    <source>
        <dbReference type="ARBA" id="ARBA00022676"/>
    </source>
</evidence>
<dbReference type="GO" id="GO:0005886">
    <property type="term" value="C:plasma membrane"/>
    <property type="evidence" value="ECO:0007669"/>
    <property type="project" value="UniProtKB-SubCell"/>
</dbReference>
<dbReference type="InterPro" id="IPR038731">
    <property type="entry name" value="RgtA/B/C-like"/>
</dbReference>
<keyword evidence="2" id="KW-1003">Cell membrane</keyword>
<dbReference type="GO" id="GO:0009103">
    <property type="term" value="P:lipopolysaccharide biosynthetic process"/>
    <property type="evidence" value="ECO:0007669"/>
    <property type="project" value="UniProtKB-ARBA"/>
</dbReference>
<keyword evidence="7 8" id="KW-0472">Membrane</keyword>
<reference evidence="10" key="1">
    <citation type="submission" date="2023-08" db="EMBL/GenBank/DDBJ databases">
        <authorList>
            <person name="Messyasz A."/>
            <person name="Mannisto M.K."/>
            <person name="Kerkhof L.J."/>
            <person name="Haggblom M."/>
        </authorList>
    </citation>
    <scope>NUCLEOTIDE SEQUENCE</scope>
    <source>
        <strain evidence="10">M8UP23</strain>
    </source>
</reference>
<feature type="transmembrane region" description="Helical" evidence="8">
    <location>
        <begin position="152"/>
        <end position="169"/>
    </location>
</feature>
<evidence type="ECO:0000259" key="9">
    <source>
        <dbReference type="Pfam" id="PF13231"/>
    </source>
</evidence>
<dbReference type="PANTHER" id="PTHR33908:SF11">
    <property type="entry name" value="MEMBRANE PROTEIN"/>
    <property type="match status" value="1"/>
</dbReference>
<feature type="transmembrane region" description="Helical" evidence="8">
    <location>
        <begin position="224"/>
        <end position="243"/>
    </location>
</feature>
<name>A0AAU7ZE13_9BACT</name>